<dbReference type="HOGENOM" id="CLU_3242233_0_0_1"/>
<reference evidence="1" key="1">
    <citation type="submission" date="2011-06" db="EMBL/GenBank/DDBJ databases">
        <title>The Genome Sequence of Fusarium oxysporum Fo47.</title>
        <authorList>
            <consortium name="The Broad Institute Genome Sequencing Platform"/>
            <person name="Ma L.-J."/>
            <person name="Gale L.R."/>
            <person name="Schwartz D.C."/>
            <person name="Zhou S."/>
            <person name="Corby-Kistler H."/>
            <person name="Young S.K."/>
            <person name="Zeng Q."/>
            <person name="Gargeya S."/>
            <person name="Fitzgerald M."/>
            <person name="Haas B."/>
            <person name="Abouelleil A."/>
            <person name="Alvarado L."/>
            <person name="Arachchi H.M."/>
            <person name="Berlin A."/>
            <person name="Brown A."/>
            <person name="Chapman S.B."/>
            <person name="Chen Z."/>
            <person name="Dunbar C."/>
            <person name="Freedman E."/>
            <person name="Gearin G."/>
            <person name="Gellesch M."/>
            <person name="Goldberg J."/>
            <person name="Griggs A."/>
            <person name="Gujja S."/>
            <person name="Heiman D."/>
            <person name="Howarth C."/>
            <person name="Larson L."/>
            <person name="Lui A."/>
            <person name="MacDonald P.J.P."/>
            <person name="Mehta T."/>
            <person name="Montmayeur A."/>
            <person name="Murphy C."/>
            <person name="Neiman D."/>
            <person name="Pearson M."/>
            <person name="Priest M."/>
            <person name="Roberts A."/>
            <person name="Saif S."/>
            <person name="Shea T."/>
            <person name="Shenoy N."/>
            <person name="Sisk P."/>
            <person name="Stolte C."/>
            <person name="Sykes S."/>
            <person name="Wortman J."/>
            <person name="Nusbaum C."/>
            <person name="Birren B."/>
        </authorList>
    </citation>
    <scope>NUCLEOTIDE SEQUENCE [LARGE SCALE GENOMIC DNA]</scope>
    <source>
        <strain evidence="1">Fo47</strain>
    </source>
</reference>
<dbReference type="VEuPathDB" id="FungiDB:FOZG_18535"/>
<dbReference type="EMBL" id="KI981491">
    <property type="protein sequence ID" value="EWZ27750.1"/>
    <property type="molecule type" value="Genomic_DNA"/>
</dbReference>
<protein>
    <submittedName>
        <fullName evidence="1">Uncharacterized protein</fullName>
    </submittedName>
</protein>
<dbReference type="Proteomes" id="UP000030766">
    <property type="component" value="Unassembled WGS sequence"/>
</dbReference>
<reference evidence="1" key="2">
    <citation type="submission" date="2014-02" db="EMBL/GenBank/DDBJ databases">
        <title>Annotation of the Genome Sequence of Fusarium oxysporum Fo47.</title>
        <authorList>
            <consortium name="The Broad Institute Genomics Platform"/>
            <person name="Ma L.-J."/>
            <person name="Corby-Kistler H."/>
            <person name="Broz K."/>
            <person name="Gale L.R."/>
            <person name="Jonkers W."/>
            <person name="O'Donnell K."/>
            <person name="Ploetz R."/>
            <person name="Steinberg C."/>
            <person name="Schwartz D.C."/>
            <person name="VanEtten H."/>
            <person name="Zhou S."/>
            <person name="Young S.K."/>
            <person name="Zeng Q."/>
            <person name="Gargeya S."/>
            <person name="Fitzgerald M."/>
            <person name="Abouelleil A."/>
            <person name="Alvarado L."/>
            <person name="Chapman S.B."/>
            <person name="Gainer-Dewar J."/>
            <person name="Goldberg J."/>
            <person name="Griggs A."/>
            <person name="Gujja S."/>
            <person name="Hansen M."/>
            <person name="Howarth C."/>
            <person name="Imamovic A."/>
            <person name="Ireland A."/>
            <person name="Larimer J."/>
            <person name="McCowan C."/>
            <person name="Murphy C."/>
            <person name="Pearson M."/>
            <person name="Poon T.W."/>
            <person name="Priest M."/>
            <person name="Roberts A."/>
            <person name="Saif S."/>
            <person name="Shea T."/>
            <person name="Sykes S."/>
            <person name="Wortman J."/>
            <person name="Nusbaum C."/>
            <person name="Birren B."/>
        </authorList>
    </citation>
    <scope>NUCLEOTIDE SEQUENCE</scope>
    <source>
        <strain evidence="1">Fo47</strain>
    </source>
</reference>
<proteinExistence type="predicted"/>
<sequence length="43" mass="5054">MESMPAQTLVHLSNVLILSRILCPKRLIAHRSRRHRNQSPHQQ</sequence>
<organism evidence="1">
    <name type="scientific">Fusarium oxysporum Fo47</name>
    <dbReference type="NCBI Taxonomy" id="660027"/>
    <lineage>
        <taxon>Eukaryota</taxon>
        <taxon>Fungi</taxon>
        <taxon>Dikarya</taxon>
        <taxon>Ascomycota</taxon>
        <taxon>Pezizomycotina</taxon>
        <taxon>Sordariomycetes</taxon>
        <taxon>Hypocreomycetidae</taxon>
        <taxon>Hypocreales</taxon>
        <taxon>Nectriaceae</taxon>
        <taxon>Fusarium</taxon>
        <taxon>Fusarium oxysporum species complex</taxon>
    </lineage>
</organism>
<evidence type="ECO:0000313" key="1">
    <source>
        <dbReference type="EMBL" id="EWZ27750.1"/>
    </source>
</evidence>
<accession>W9JDM0</accession>
<dbReference type="AlphaFoldDB" id="W9JDM0"/>
<name>W9JDM0_FUSOX</name>
<gene>
    <name evidence="1" type="ORF">FOZG_18535</name>
</gene>